<feature type="domain" description="ABC-2 type transporter transmembrane" evidence="6">
    <location>
        <begin position="21"/>
        <end position="350"/>
    </location>
</feature>
<keyword evidence="8" id="KW-1185">Reference proteome</keyword>
<feature type="transmembrane region" description="Helical" evidence="5">
    <location>
        <begin position="282"/>
        <end position="299"/>
    </location>
</feature>
<dbReference type="GO" id="GO:0140359">
    <property type="term" value="F:ABC-type transporter activity"/>
    <property type="evidence" value="ECO:0007669"/>
    <property type="project" value="InterPro"/>
</dbReference>
<dbReference type="Proteomes" id="UP000239471">
    <property type="component" value="Unassembled WGS sequence"/>
</dbReference>
<gene>
    <name evidence="7" type="ORF">CLVI_21840</name>
</gene>
<accession>A0A2T0BD76</accession>
<dbReference type="RefSeq" id="WP_106060144.1">
    <property type="nucleotide sequence ID" value="NZ_PVXQ01000023.1"/>
</dbReference>
<feature type="transmembrane region" description="Helical" evidence="5">
    <location>
        <begin position="216"/>
        <end position="239"/>
    </location>
</feature>
<protein>
    <submittedName>
        <fullName evidence="7">ABC-2 family transporter protein</fullName>
    </submittedName>
</protein>
<proteinExistence type="predicted"/>
<dbReference type="OrthoDB" id="1897891at2"/>
<reference evidence="7 8" key="1">
    <citation type="submission" date="2018-03" db="EMBL/GenBank/DDBJ databases">
        <title>Genome sequence of Clostridium vincentii DSM 10228.</title>
        <authorList>
            <person name="Poehlein A."/>
            <person name="Daniel R."/>
        </authorList>
    </citation>
    <scope>NUCLEOTIDE SEQUENCE [LARGE SCALE GENOMIC DNA]</scope>
    <source>
        <strain evidence="7 8">DSM 10228</strain>
    </source>
</reference>
<evidence type="ECO:0000256" key="5">
    <source>
        <dbReference type="SAM" id="Phobius"/>
    </source>
</evidence>
<sequence length="363" mass="40477">MKLFMHLKITFKGMIKNGVATVSMFILFPVILAGFMGFLNDSIGENPLKLKQLDIKVMDEDNSSSSLALIDFLKSEDINELIKVTDDGDADLIISKGYEESVLAQENNKIKIIEKEDGHMVISTLKVILDNYHKNVYMSISGGNLEELNKINSAKIIENTMIDSKEDMNSYEIMASSMSAFVISMLILTFIQGSYTDISKNLDRRIKATPISRVRYFIYDYIALFCYSFIIVLCYTTFFRFAGIAFRGNPLSLIAIVTTAAALISSLSKFVYYLFGEVYGKVVGMALFILPVIGMEMFTGEEVNVIAKLAPTHYISKALEMFNLNGNIAEVKTELLIIIGVSLLLFTIVVIKESLSKGAKKCA</sequence>
<keyword evidence="3 5" id="KW-1133">Transmembrane helix</keyword>
<evidence type="ECO:0000256" key="1">
    <source>
        <dbReference type="ARBA" id="ARBA00004141"/>
    </source>
</evidence>
<organism evidence="7 8">
    <name type="scientific">Clostridium vincentii</name>
    <dbReference type="NCBI Taxonomy" id="52704"/>
    <lineage>
        <taxon>Bacteria</taxon>
        <taxon>Bacillati</taxon>
        <taxon>Bacillota</taxon>
        <taxon>Clostridia</taxon>
        <taxon>Eubacteriales</taxon>
        <taxon>Clostridiaceae</taxon>
        <taxon>Clostridium</taxon>
    </lineage>
</organism>
<evidence type="ECO:0000256" key="4">
    <source>
        <dbReference type="ARBA" id="ARBA00023136"/>
    </source>
</evidence>
<dbReference type="EMBL" id="PVXQ01000023">
    <property type="protein sequence ID" value="PRR81838.1"/>
    <property type="molecule type" value="Genomic_DNA"/>
</dbReference>
<evidence type="ECO:0000256" key="3">
    <source>
        <dbReference type="ARBA" id="ARBA00022989"/>
    </source>
</evidence>
<feature type="transmembrane region" description="Helical" evidence="5">
    <location>
        <begin position="251"/>
        <end position="275"/>
    </location>
</feature>
<dbReference type="GO" id="GO:0016020">
    <property type="term" value="C:membrane"/>
    <property type="evidence" value="ECO:0007669"/>
    <property type="project" value="UniProtKB-SubCell"/>
</dbReference>
<dbReference type="InterPro" id="IPR013525">
    <property type="entry name" value="ABC2_TM"/>
</dbReference>
<keyword evidence="2 5" id="KW-0812">Transmembrane</keyword>
<keyword evidence="4 5" id="KW-0472">Membrane</keyword>
<feature type="transmembrane region" description="Helical" evidence="5">
    <location>
        <begin position="335"/>
        <end position="351"/>
    </location>
</feature>
<dbReference type="AlphaFoldDB" id="A0A2T0BD76"/>
<evidence type="ECO:0000313" key="7">
    <source>
        <dbReference type="EMBL" id="PRR81838.1"/>
    </source>
</evidence>
<comment type="subcellular location">
    <subcellularLocation>
        <location evidence="1">Membrane</location>
        <topology evidence="1">Multi-pass membrane protein</topology>
    </subcellularLocation>
</comment>
<feature type="transmembrane region" description="Helical" evidence="5">
    <location>
        <begin position="20"/>
        <end position="39"/>
    </location>
</feature>
<comment type="caution">
    <text evidence="7">The sequence shown here is derived from an EMBL/GenBank/DDBJ whole genome shotgun (WGS) entry which is preliminary data.</text>
</comment>
<name>A0A2T0BD76_9CLOT</name>
<evidence type="ECO:0000259" key="6">
    <source>
        <dbReference type="Pfam" id="PF12698"/>
    </source>
</evidence>
<feature type="transmembrane region" description="Helical" evidence="5">
    <location>
        <begin position="173"/>
        <end position="195"/>
    </location>
</feature>
<evidence type="ECO:0000313" key="8">
    <source>
        <dbReference type="Proteomes" id="UP000239471"/>
    </source>
</evidence>
<evidence type="ECO:0000256" key="2">
    <source>
        <dbReference type="ARBA" id="ARBA00022692"/>
    </source>
</evidence>
<dbReference type="Pfam" id="PF12698">
    <property type="entry name" value="ABC2_membrane_3"/>
    <property type="match status" value="1"/>
</dbReference>